<gene>
    <name evidence="3" type="ORF">J5U21_01521</name>
</gene>
<dbReference type="Proteomes" id="UP000693941">
    <property type="component" value="Chromosome"/>
</dbReference>
<dbReference type="EMBL" id="CP077715">
    <property type="protein sequence ID" value="QXJ31870.1"/>
    <property type="molecule type" value="Genomic_DNA"/>
</dbReference>
<evidence type="ECO:0000256" key="1">
    <source>
        <dbReference type="ARBA" id="ARBA00022679"/>
    </source>
</evidence>
<reference evidence="3" key="1">
    <citation type="journal article" date="2021" name="Environ. Microbiol.">
        <title>New insights into the diversity and evolution of the archaeal mobilome from three complete genomes of Saccharolobus shibatae.</title>
        <authorList>
            <person name="Medvedeva S."/>
            <person name="Brandt D."/>
            <person name="Cvirkaite-Krupovic V."/>
            <person name="Liu Y."/>
            <person name="Severinov K."/>
            <person name="Ishino S."/>
            <person name="Ishino Y."/>
            <person name="Prangishvili D."/>
            <person name="Kalinowski J."/>
            <person name="Krupovic M."/>
        </authorList>
    </citation>
    <scope>NUCLEOTIDE SEQUENCE</scope>
    <source>
        <strain evidence="3">BEU9</strain>
    </source>
</reference>
<dbReference type="Pfam" id="PF00534">
    <property type="entry name" value="Glycos_transf_1"/>
    <property type="match status" value="1"/>
</dbReference>
<dbReference type="InterPro" id="IPR001296">
    <property type="entry name" value="Glyco_trans_1"/>
</dbReference>
<proteinExistence type="predicted"/>
<evidence type="ECO:0000259" key="2">
    <source>
        <dbReference type="Pfam" id="PF00534"/>
    </source>
</evidence>
<dbReference type="CDD" id="cd03801">
    <property type="entry name" value="GT4_PimA-like"/>
    <property type="match status" value="1"/>
</dbReference>
<evidence type="ECO:0000313" key="3">
    <source>
        <dbReference type="EMBL" id="QXJ31870.1"/>
    </source>
</evidence>
<protein>
    <recommendedName>
        <fullName evidence="2">Glycosyl transferase family 1 domain-containing protein</fullName>
    </recommendedName>
</protein>
<dbReference type="PANTHER" id="PTHR46401">
    <property type="entry name" value="GLYCOSYLTRANSFERASE WBBK-RELATED"/>
    <property type="match status" value="1"/>
</dbReference>
<dbReference type="AlphaFoldDB" id="A0A8F5BV04"/>
<dbReference type="RefSeq" id="WP_218261521.1">
    <property type="nucleotide sequence ID" value="NZ_CP077715.1"/>
</dbReference>
<name>A0A8F5BV04_9CREN</name>
<dbReference type="PANTHER" id="PTHR46401:SF2">
    <property type="entry name" value="GLYCOSYLTRANSFERASE WBBK-RELATED"/>
    <property type="match status" value="1"/>
</dbReference>
<feature type="domain" description="Glycosyl transferase family 1" evidence="2">
    <location>
        <begin position="185"/>
        <end position="320"/>
    </location>
</feature>
<accession>A0A8F5BV04</accession>
<evidence type="ECO:0000313" key="4">
    <source>
        <dbReference type="Proteomes" id="UP000693941"/>
    </source>
</evidence>
<organism evidence="3 4">
    <name type="scientific">Saccharolobus shibatae</name>
    <dbReference type="NCBI Taxonomy" id="2286"/>
    <lineage>
        <taxon>Archaea</taxon>
        <taxon>Thermoproteota</taxon>
        <taxon>Thermoprotei</taxon>
        <taxon>Sulfolobales</taxon>
        <taxon>Sulfolobaceae</taxon>
        <taxon>Saccharolobus</taxon>
    </lineage>
</organism>
<dbReference type="GO" id="GO:0016757">
    <property type="term" value="F:glycosyltransferase activity"/>
    <property type="evidence" value="ECO:0007669"/>
    <property type="project" value="InterPro"/>
</dbReference>
<sequence>MRILISPPMRFGEEFTGAAKRTLEVYSRIGEDAYLCIDRHTLNKADPNILPLLSKFKLVESSSTSKKDYIQGFLHCLSTARKVDVVLSYSEFSLSVIYSYLLSLLSGKPLVIFVHHVTEELRGDSRVYFLVKLAFNRSKGIICLDNPEVFYELKRISPNKKILTSTNGINVEDYYTVDEKICDGLFIGNYGERKGVNYLTKIWEIVSKNRSNTKLCIIGKGWKEIPKNAVYYGFVSEEKKREILAKSKIFVFPSLYEGFSLATAEALASYLPVVTWDLPWAKRFLTIKIPPYDIEKFAATVIELLKDEEKRKNLGNESRRFAETLSWEKASEMEKKALYEILNH</sequence>
<keyword evidence="1" id="KW-0808">Transferase</keyword>
<dbReference type="GeneID" id="65560030"/>